<evidence type="ECO:0000256" key="8">
    <source>
        <dbReference type="ARBA" id="ARBA00022989"/>
    </source>
</evidence>
<accession>A0AAV5E8J2</accession>
<dbReference type="Proteomes" id="UP001054889">
    <property type="component" value="Unassembled WGS sequence"/>
</dbReference>
<protein>
    <recommendedName>
        <fullName evidence="4">RING-type E3 ubiquitin transferase</fullName>
        <ecNumber evidence="4">2.3.2.27</ecNumber>
    </recommendedName>
</protein>
<name>A0AAV5E8J2_ELECO</name>
<evidence type="ECO:0000256" key="2">
    <source>
        <dbReference type="ARBA" id="ARBA00004127"/>
    </source>
</evidence>
<feature type="domain" description="SWEET-like" evidence="11">
    <location>
        <begin position="524"/>
        <end position="796"/>
    </location>
</feature>
<comment type="caution">
    <text evidence="13">The sequence shown here is derived from an EMBL/GenBank/DDBJ whole genome shotgun (WGS) entry which is preliminary data.</text>
</comment>
<dbReference type="GO" id="GO:0012505">
    <property type="term" value="C:endomembrane system"/>
    <property type="evidence" value="ECO:0007669"/>
    <property type="project" value="UniProtKB-SubCell"/>
</dbReference>
<evidence type="ECO:0000259" key="11">
    <source>
        <dbReference type="Pfam" id="PF11145"/>
    </source>
</evidence>
<organism evidence="13 14">
    <name type="scientific">Eleusine coracana subsp. coracana</name>
    <dbReference type="NCBI Taxonomy" id="191504"/>
    <lineage>
        <taxon>Eukaryota</taxon>
        <taxon>Viridiplantae</taxon>
        <taxon>Streptophyta</taxon>
        <taxon>Embryophyta</taxon>
        <taxon>Tracheophyta</taxon>
        <taxon>Spermatophyta</taxon>
        <taxon>Magnoliopsida</taxon>
        <taxon>Liliopsida</taxon>
        <taxon>Poales</taxon>
        <taxon>Poaceae</taxon>
        <taxon>PACMAD clade</taxon>
        <taxon>Chloridoideae</taxon>
        <taxon>Cynodonteae</taxon>
        <taxon>Eleusininae</taxon>
        <taxon>Eleusine</taxon>
    </lineage>
</organism>
<reference evidence="13" key="1">
    <citation type="journal article" date="2018" name="DNA Res.">
        <title>Multiple hybrid de novo genome assembly of finger millet, an orphan allotetraploid crop.</title>
        <authorList>
            <person name="Hatakeyama M."/>
            <person name="Aluri S."/>
            <person name="Balachadran M.T."/>
            <person name="Sivarajan S.R."/>
            <person name="Patrignani A."/>
            <person name="Gruter S."/>
            <person name="Poveda L."/>
            <person name="Shimizu-Inatsugi R."/>
            <person name="Baeten J."/>
            <person name="Francoijs K.J."/>
            <person name="Nataraja K.N."/>
            <person name="Reddy Y.A.N."/>
            <person name="Phadnis S."/>
            <person name="Ravikumar R.L."/>
            <person name="Schlapbach R."/>
            <person name="Sreeman S.M."/>
            <person name="Shimizu K.K."/>
        </authorList>
    </citation>
    <scope>NUCLEOTIDE SEQUENCE</scope>
</reference>
<gene>
    <name evidence="13" type="primary">gb06728</name>
    <name evidence="13" type="ORF">PR202_gb06728</name>
</gene>
<dbReference type="PANTHER" id="PTHR33389">
    <property type="entry name" value="FAMILY PROTEIN, PUTATIVE (DUF2921)-RELATED"/>
    <property type="match status" value="1"/>
</dbReference>
<feature type="transmembrane region" description="Helical" evidence="10">
    <location>
        <begin position="643"/>
        <end position="665"/>
    </location>
</feature>
<dbReference type="PANTHER" id="PTHR33389:SF16">
    <property type="entry name" value="BACTERIAL IG-LIKE DOMAIN-CONTAINING PROTEIN"/>
    <property type="match status" value="1"/>
</dbReference>
<feature type="transmembrane region" description="Helical" evidence="10">
    <location>
        <begin position="524"/>
        <end position="542"/>
    </location>
</feature>
<evidence type="ECO:0000256" key="4">
    <source>
        <dbReference type="ARBA" id="ARBA00012483"/>
    </source>
</evidence>
<sequence length="813" mass="88594">MLSSAAEMTVGAAGVPFRMERLSFMNGDWNQDAGQAPLLPPFQGPAADSSRHQPLEPVNLASFTVTHVDAVPWRSGARPKALNVSGFLTLAITRNCCSPSMEPRVGPELVLEPGVAKLRVQLEGVYTEPKPSGLVSHGGGGDRVLCMVGKALLPVRGGNGSADPWGKNHGVNSEAAPRVVADNNILLVLRYPVTRALATRAVRGEMVSLLTAESGGGAYFDRVRLVSRLHRYYSSYQFRPEEDEEELEDATARCGTGDATRSLFRGSGDAFCDVLRQFTPDNYGVMDVVQSRNNNSTTDDDELCNPLGLFETKRPATRSTRSAVAVQGLECEPDGKASARVTAVFRLVPPWEHQPTAAKRTGLGGETLSAEGAWTASTGLLCMLAVEKQSVLEEVVEKQGDEVLMNVSAEFTAPSGNFFDSKSVLSLEGVYNPGDGRMHLIGCRDIVHAPSTTSREDLEDGMDCSVEVTVEYPPTTTRWLISPVAKVYIISTRNANDPLHFNRTEFRSLPIIYHDQRNEMTEPMVEGFLCIAVLSAAVAATVSQLRYIRSHADVAPYVSLAALGVQALGYAATLVVDARTLPAWPTANRYRSFYDAERLLWSVDCAVKALALAALLLTARLAQKVRRARAQARARSPLDPWRVPSDGAVALYSLVVYMAGLFFVLSVHGLNTPPGVPDVVVYQQAQGNNSPRMRTPISVFVGWYLGVAKEWFLLPQVVGNAIWRVNCKPLAARYYSGVTAAWLLPHVYGYLRPPVVNPDEALQHFYSSKAIAVGVPIVGVVLAFAVYVQQRWNYRIVGWMMKTGGQNKMQHVC</sequence>
<proteinExistence type="predicted"/>
<keyword evidence="5" id="KW-0808">Transferase</keyword>
<feature type="transmembrane region" description="Helical" evidence="10">
    <location>
        <begin position="701"/>
        <end position="722"/>
    </location>
</feature>
<keyword evidence="14" id="KW-1185">Reference proteome</keyword>
<dbReference type="InterPro" id="IPR057425">
    <property type="entry name" value="DUF2921_N"/>
</dbReference>
<feature type="transmembrane region" description="Helical" evidence="10">
    <location>
        <begin position="599"/>
        <end position="622"/>
    </location>
</feature>
<evidence type="ECO:0000256" key="9">
    <source>
        <dbReference type="ARBA" id="ARBA00023136"/>
    </source>
</evidence>
<feature type="domain" description="DUF2921" evidence="12">
    <location>
        <begin position="404"/>
        <end position="503"/>
    </location>
</feature>
<feature type="transmembrane region" description="Helical" evidence="10">
    <location>
        <begin position="554"/>
        <end position="576"/>
    </location>
</feature>
<keyword evidence="7" id="KW-0833">Ubl conjugation pathway</keyword>
<evidence type="ECO:0000256" key="1">
    <source>
        <dbReference type="ARBA" id="ARBA00000900"/>
    </source>
</evidence>
<dbReference type="GO" id="GO:0061630">
    <property type="term" value="F:ubiquitin protein ligase activity"/>
    <property type="evidence" value="ECO:0007669"/>
    <property type="project" value="UniProtKB-EC"/>
</dbReference>
<comment type="catalytic activity">
    <reaction evidence="1">
        <text>S-ubiquitinyl-[E2 ubiquitin-conjugating enzyme]-L-cysteine + [acceptor protein]-L-lysine = [E2 ubiquitin-conjugating enzyme]-L-cysteine + N(6)-ubiquitinyl-[acceptor protein]-L-lysine.</text>
        <dbReference type="EC" id="2.3.2.27"/>
    </reaction>
</comment>
<evidence type="ECO:0000259" key="12">
    <source>
        <dbReference type="Pfam" id="PF25333"/>
    </source>
</evidence>
<feature type="transmembrane region" description="Helical" evidence="10">
    <location>
        <begin position="734"/>
        <end position="751"/>
    </location>
</feature>
<evidence type="ECO:0000256" key="7">
    <source>
        <dbReference type="ARBA" id="ARBA00022786"/>
    </source>
</evidence>
<evidence type="ECO:0000313" key="14">
    <source>
        <dbReference type="Proteomes" id="UP001054889"/>
    </source>
</evidence>
<comment type="pathway">
    <text evidence="3">Protein modification; protein ubiquitination.</text>
</comment>
<dbReference type="EC" id="2.3.2.27" evidence="4"/>
<keyword evidence="8 10" id="KW-1133">Transmembrane helix</keyword>
<feature type="domain" description="DUF2921" evidence="12">
    <location>
        <begin position="21"/>
        <end position="223"/>
    </location>
</feature>
<dbReference type="EMBL" id="BQKI01000074">
    <property type="protein sequence ID" value="GJN19449.1"/>
    <property type="molecule type" value="Genomic_DNA"/>
</dbReference>
<dbReference type="Pfam" id="PF11145">
    <property type="entry name" value="DUF2921"/>
    <property type="match status" value="1"/>
</dbReference>
<evidence type="ECO:0000256" key="3">
    <source>
        <dbReference type="ARBA" id="ARBA00004906"/>
    </source>
</evidence>
<evidence type="ECO:0000313" key="13">
    <source>
        <dbReference type="EMBL" id="GJN19449.1"/>
    </source>
</evidence>
<feature type="transmembrane region" description="Helical" evidence="10">
    <location>
        <begin position="771"/>
        <end position="788"/>
    </location>
</feature>
<keyword evidence="9 10" id="KW-0472">Membrane</keyword>
<dbReference type="Pfam" id="PF25333">
    <property type="entry name" value="DUF2921_N"/>
    <property type="match status" value="3"/>
</dbReference>
<evidence type="ECO:0000256" key="6">
    <source>
        <dbReference type="ARBA" id="ARBA00022692"/>
    </source>
</evidence>
<dbReference type="AlphaFoldDB" id="A0AAV5E8J2"/>
<feature type="domain" description="DUF2921" evidence="12">
    <location>
        <begin position="298"/>
        <end position="385"/>
    </location>
</feature>
<evidence type="ECO:0000256" key="5">
    <source>
        <dbReference type="ARBA" id="ARBA00022679"/>
    </source>
</evidence>
<reference evidence="13" key="2">
    <citation type="submission" date="2021-12" db="EMBL/GenBank/DDBJ databases">
        <title>Resequencing data analysis of finger millet.</title>
        <authorList>
            <person name="Hatakeyama M."/>
            <person name="Aluri S."/>
            <person name="Balachadran M.T."/>
            <person name="Sivarajan S.R."/>
            <person name="Poveda L."/>
            <person name="Shimizu-Inatsugi R."/>
            <person name="Schlapbach R."/>
            <person name="Sreeman S.M."/>
            <person name="Shimizu K.K."/>
        </authorList>
    </citation>
    <scope>NUCLEOTIDE SEQUENCE</scope>
</reference>
<keyword evidence="6 10" id="KW-0812">Transmembrane</keyword>
<evidence type="ECO:0000256" key="10">
    <source>
        <dbReference type="SAM" id="Phobius"/>
    </source>
</evidence>
<comment type="subcellular location">
    <subcellularLocation>
        <location evidence="2">Endomembrane system</location>
        <topology evidence="2">Multi-pass membrane protein</topology>
    </subcellularLocation>
</comment>
<dbReference type="InterPro" id="IPR021319">
    <property type="entry name" value="DUF2921"/>
</dbReference>